<reference evidence="2" key="1">
    <citation type="submission" date="2016-06" db="EMBL/GenBank/DDBJ databases">
        <authorList>
            <person name="Varghese N."/>
            <person name="Submissions Spin"/>
        </authorList>
    </citation>
    <scope>NUCLEOTIDE SEQUENCE [LARGE SCALE GENOMIC DNA]</scope>
    <source>
        <strain evidence="2">DSM 43817</strain>
    </source>
</reference>
<proteinExistence type="predicted"/>
<gene>
    <name evidence="1" type="ORF">GA0074692_1192</name>
</gene>
<dbReference type="RefSeq" id="WP_091640164.1">
    <property type="nucleotide sequence ID" value="NZ_FMHW01000002.1"/>
</dbReference>
<sequence>MTSQSAGPGPEVAERITIAAPAEKVYTAVADVRRMARWSPECFAVWVTRRDGGRPDRFVGWNRRGPYLWFTTCRVVTATPDCEFAFDVTTFGQPVARWGYRFTATDGGTEVTEYWQDRRNRTAHVLGKVFTGKAAGTRPTVNRDGMRETLNRLKRELEER</sequence>
<dbReference type="STRING" id="145854.GA0074692_1192"/>
<dbReference type="InterPro" id="IPR019587">
    <property type="entry name" value="Polyketide_cyclase/dehydratase"/>
</dbReference>
<dbReference type="EMBL" id="FMHW01000002">
    <property type="protein sequence ID" value="SCL21506.1"/>
    <property type="molecule type" value="Genomic_DNA"/>
</dbReference>
<organism evidence="1 2">
    <name type="scientific">Micromonospora pallida</name>
    <dbReference type="NCBI Taxonomy" id="145854"/>
    <lineage>
        <taxon>Bacteria</taxon>
        <taxon>Bacillati</taxon>
        <taxon>Actinomycetota</taxon>
        <taxon>Actinomycetes</taxon>
        <taxon>Micromonosporales</taxon>
        <taxon>Micromonosporaceae</taxon>
        <taxon>Micromonospora</taxon>
    </lineage>
</organism>
<dbReference type="CDD" id="cd07812">
    <property type="entry name" value="SRPBCC"/>
    <property type="match status" value="1"/>
</dbReference>
<dbReference type="SUPFAM" id="SSF55961">
    <property type="entry name" value="Bet v1-like"/>
    <property type="match status" value="1"/>
</dbReference>
<dbReference type="Pfam" id="PF10604">
    <property type="entry name" value="Polyketide_cyc2"/>
    <property type="match status" value="1"/>
</dbReference>
<dbReference type="OrthoDB" id="4618973at2"/>
<protein>
    <submittedName>
        <fullName evidence="1">Polyketide cyclase / dehydrase and lipid transport</fullName>
    </submittedName>
</protein>
<dbReference type="InterPro" id="IPR023393">
    <property type="entry name" value="START-like_dom_sf"/>
</dbReference>
<accession>A0A1C6RWC1</accession>
<evidence type="ECO:0000313" key="2">
    <source>
        <dbReference type="Proteomes" id="UP000198959"/>
    </source>
</evidence>
<name>A0A1C6RWC1_9ACTN</name>
<dbReference type="Proteomes" id="UP000198959">
    <property type="component" value="Unassembled WGS sequence"/>
</dbReference>
<evidence type="ECO:0000313" key="1">
    <source>
        <dbReference type="EMBL" id="SCL21506.1"/>
    </source>
</evidence>
<keyword evidence="2" id="KW-1185">Reference proteome</keyword>
<dbReference type="AlphaFoldDB" id="A0A1C6RWC1"/>
<dbReference type="Gene3D" id="3.30.530.20">
    <property type="match status" value="1"/>
</dbReference>